<evidence type="ECO:0000256" key="1">
    <source>
        <dbReference type="SAM" id="MobiDB-lite"/>
    </source>
</evidence>
<feature type="compositionally biased region" description="Polar residues" evidence="1">
    <location>
        <begin position="50"/>
        <end position="60"/>
    </location>
</feature>
<keyword evidence="2" id="KW-1185">Reference proteome</keyword>
<feature type="compositionally biased region" description="Low complexity" evidence="1">
    <location>
        <begin position="61"/>
        <end position="87"/>
    </location>
</feature>
<organism evidence="2 3">
    <name type="scientific">Panagrolaimus davidi</name>
    <dbReference type="NCBI Taxonomy" id="227884"/>
    <lineage>
        <taxon>Eukaryota</taxon>
        <taxon>Metazoa</taxon>
        <taxon>Ecdysozoa</taxon>
        <taxon>Nematoda</taxon>
        <taxon>Chromadorea</taxon>
        <taxon>Rhabditida</taxon>
        <taxon>Tylenchina</taxon>
        <taxon>Panagrolaimomorpha</taxon>
        <taxon>Panagrolaimoidea</taxon>
        <taxon>Panagrolaimidae</taxon>
        <taxon>Panagrolaimus</taxon>
    </lineage>
</organism>
<dbReference type="AlphaFoldDB" id="A0A914PJY9"/>
<proteinExistence type="predicted"/>
<feature type="region of interest" description="Disordered" evidence="1">
    <location>
        <begin position="1"/>
        <end position="99"/>
    </location>
</feature>
<accession>A0A914PJY9</accession>
<evidence type="ECO:0000313" key="3">
    <source>
        <dbReference type="WBParaSite" id="PDA_v2.g18253.t1"/>
    </source>
</evidence>
<dbReference type="Proteomes" id="UP000887578">
    <property type="component" value="Unplaced"/>
</dbReference>
<evidence type="ECO:0000313" key="2">
    <source>
        <dbReference type="Proteomes" id="UP000887578"/>
    </source>
</evidence>
<feature type="region of interest" description="Disordered" evidence="1">
    <location>
        <begin position="130"/>
        <end position="171"/>
    </location>
</feature>
<name>A0A914PJY9_9BILA</name>
<sequence>MFKVSKSYSKKSEHKREATGAAGGVGSDYHHIQTNGGSGPFITSPPPSLRNGSVRNESNYQHQQQQQQQQSHHQQSQQQHRSSSASRIGGGGDYSTESHYVRGAGGQLVPISGSDRYYDSAIGYSHAGAQGFSESSSYETREHYERKIKKKTRGERERSRSRTNGLHASNGSLSGKKVRIVTCFFYCCQKPLKKEMNHDYFF</sequence>
<reference evidence="3" key="1">
    <citation type="submission" date="2022-11" db="UniProtKB">
        <authorList>
            <consortium name="WormBaseParasite"/>
        </authorList>
    </citation>
    <scope>IDENTIFICATION</scope>
</reference>
<dbReference type="WBParaSite" id="PDA_v2.g18253.t1">
    <property type="protein sequence ID" value="PDA_v2.g18253.t1"/>
    <property type="gene ID" value="PDA_v2.g18253"/>
</dbReference>
<protein>
    <submittedName>
        <fullName evidence="3">Uncharacterized protein</fullName>
    </submittedName>
</protein>